<evidence type="ECO:0000313" key="2">
    <source>
        <dbReference type="EMBL" id="TLQ05556.1"/>
    </source>
</evidence>
<proteinExistence type="predicted"/>
<comment type="caution">
    <text evidence="2">The sequence shown here is derived from an EMBL/GenBank/DDBJ whole genome shotgun (WGS) entry which is preliminary data.</text>
</comment>
<organism evidence="2 3">
    <name type="scientific">Marinilactibacillus psychrotolerans</name>
    <dbReference type="NCBI Taxonomy" id="191770"/>
    <lineage>
        <taxon>Bacteria</taxon>
        <taxon>Bacillati</taxon>
        <taxon>Bacillota</taxon>
        <taxon>Bacilli</taxon>
        <taxon>Lactobacillales</taxon>
        <taxon>Carnobacteriaceae</taxon>
        <taxon>Marinilactibacillus</taxon>
    </lineage>
</organism>
<keyword evidence="2" id="KW-0808">Transferase</keyword>
<dbReference type="GO" id="GO:0016757">
    <property type="term" value="F:glycosyltransferase activity"/>
    <property type="evidence" value="ECO:0007669"/>
    <property type="project" value="InterPro"/>
</dbReference>
<sequence>MRILVLATDYPDDNGNVTLMYIHTRNKYYVENGIDVTVLNFNSKSNYTLDGVKVITLKEYSRKNITYDILVSHAPNIRNHYNFLRKQGKYFKKTVFFFHGHEVLKTSEIYPKPYQYMRSSSSISMLARDLYDSIKLFIWKRYFLKTINKTTFVFVSNWMYDMFLRYTKIDSSLLDDKKYIIYNSIGEQFETNSYDHRKEKEYDFMTIRNNLDGSKYCIDVVTNIALTNPQYKFCVVGKGEFFKHKEKPQNLIWIKKTLSHHEIINFLNKSRYALLPTRTDAQGVMACEMATFGIPLITSNIDVCKEVFDKFDNVQYIDNEDATIDLRQIIKKIDNISNEKNSKYFSENTIGKEIELFKIIQRNK</sequence>
<protein>
    <submittedName>
        <fullName evidence="2">Glycosyltransferase</fullName>
    </submittedName>
</protein>
<reference evidence="2 3" key="1">
    <citation type="submission" date="2019-05" db="EMBL/GenBank/DDBJ databases">
        <title>The metagenome of a microbial culture collection derived from dairy environment covers the genomic content of the human microbiome.</title>
        <authorList>
            <person name="Roder T."/>
            <person name="Wuthrich D."/>
            <person name="Sattari Z."/>
            <person name="Von Ah U."/>
            <person name="Bar C."/>
            <person name="Ronchi F."/>
            <person name="Macpherson A.J."/>
            <person name="Ganal-Vonarburg S.C."/>
            <person name="Bruggmann R."/>
            <person name="Vergeres G."/>
        </authorList>
    </citation>
    <scope>NUCLEOTIDE SEQUENCE [LARGE SCALE GENOMIC DNA]</scope>
    <source>
        <strain evidence="2 3">FAM 24235</strain>
    </source>
</reference>
<dbReference type="AlphaFoldDB" id="A0A5R9BXW6"/>
<dbReference type="EMBL" id="VBTE01000050">
    <property type="protein sequence ID" value="TLQ05556.1"/>
    <property type="molecule type" value="Genomic_DNA"/>
</dbReference>
<dbReference type="Pfam" id="PF00534">
    <property type="entry name" value="Glycos_transf_1"/>
    <property type="match status" value="1"/>
</dbReference>
<evidence type="ECO:0000259" key="1">
    <source>
        <dbReference type="Pfam" id="PF00534"/>
    </source>
</evidence>
<accession>A0A5R9BXW6</accession>
<dbReference type="OrthoDB" id="6713581at2"/>
<dbReference type="SUPFAM" id="SSF53756">
    <property type="entry name" value="UDP-Glycosyltransferase/glycogen phosphorylase"/>
    <property type="match status" value="1"/>
</dbReference>
<dbReference type="RefSeq" id="WP_138472960.1">
    <property type="nucleotide sequence ID" value="NZ_JBGQQG010000053.1"/>
</dbReference>
<evidence type="ECO:0000313" key="3">
    <source>
        <dbReference type="Proteomes" id="UP000307201"/>
    </source>
</evidence>
<name>A0A5R9BXW6_9LACT</name>
<dbReference type="InterPro" id="IPR001296">
    <property type="entry name" value="Glyco_trans_1"/>
</dbReference>
<dbReference type="Proteomes" id="UP000307201">
    <property type="component" value="Unassembled WGS sequence"/>
</dbReference>
<gene>
    <name evidence="2" type="ORF">FEZ48_12090</name>
</gene>
<feature type="domain" description="Glycosyl transferase family 1" evidence="1">
    <location>
        <begin position="197"/>
        <end position="348"/>
    </location>
</feature>
<dbReference type="Gene3D" id="3.40.50.2000">
    <property type="entry name" value="Glycogen Phosphorylase B"/>
    <property type="match status" value="2"/>
</dbReference>